<proteinExistence type="predicted"/>
<reference evidence="2" key="1">
    <citation type="submission" date="2020-11" db="EMBL/GenBank/DDBJ databases">
        <authorList>
            <consortium name="DOE Joint Genome Institute"/>
            <person name="Ahrendt S."/>
            <person name="Riley R."/>
            <person name="Andreopoulos W."/>
            <person name="Labutti K."/>
            <person name="Pangilinan J."/>
            <person name="Ruiz-Duenas F.J."/>
            <person name="Barrasa J.M."/>
            <person name="Sanchez-Garcia M."/>
            <person name="Camarero S."/>
            <person name="Miyauchi S."/>
            <person name="Serrano A."/>
            <person name="Linde D."/>
            <person name="Babiker R."/>
            <person name="Drula E."/>
            <person name="Ayuso-Fernandez I."/>
            <person name="Pacheco R."/>
            <person name="Padilla G."/>
            <person name="Ferreira P."/>
            <person name="Barriuso J."/>
            <person name="Kellner H."/>
            <person name="Castanera R."/>
            <person name="Alfaro M."/>
            <person name="Ramirez L."/>
            <person name="Pisabarro A.G."/>
            <person name="Kuo A."/>
            <person name="Tritt A."/>
            <person name="Lipzen A."/>
            <person name="He G."/>
            <person name="Yan M."/>
            <person name="Ng V."/>
            <person name="Cullen D."/>
            <person name="Martin F."/>
            <person name="Rosso M.-N."/>
            <person name="Henrissat B."/>
            <person name="Hibbett D."/>
            <person name="Martinez A.T."/>
            <person name="Grigoriev I.V."/>
        </authorList>
    </citation>
    <scope>NUCLEOTIDE SEQUENCE</scope>
    <source>
        <strain evidence="2">ATCC 90797</strain>
    </source>
</reference>
<gene>
    <name evidence="2" type="ORF">BDN71DRAFT_1437076</name>
</gene>
<keyword evidence="3" id="KW-1185">Reference proteome</keyword>
<sequence length="650" mass="71734">MARGTRGRGTGGRGRGKGSGQIQEAAGNVSADGNDGHHSLADEVDAKANTSPNRVCSRPDTPSTQKPLAKRRKGPLTTAPCVPHPEYDEEDMPDVASVEDGDFDDNGEEEIAAKRDAQSDDSGFNEVDDKDDELEYADEAAVIVESPDNSVSQVSTAAQKLEKENTTKPITKKAWQRRNENELATVRSRKPLVAGNIPSSSWISVSDILLSAGSNGFGRKVDLTLQNADMQKFLRLAIQIIKRYLGFGCRSLHGNLSSDNAMSMVAPLSPRGLQDYAYHSLLEAANELHYNTPVPHLNTLVSPKSLLLPLHYHPVHAPTQLLLMLTWASRRKSINQTPTRPPMMGDGDVDASLLWKWFNKCENFFRHKSTAAENKVVSVAFGMSGVHAIRWLSANAPNLESMAWDDYKACMCNLFLPSDWEHSTWMDVLWIQQRSKSFVEFSLEMMGKNNLLAGTDSFLNDELLRDTLEANMDRELARECNRENLISVSSFRDWLDEVRRLDERKKQRLEEIACEFGRLNAKAPVAPHINFHPLIPSKNIASSSPGTTSFVPIPKLLDEERALLSSNGGCYKCRRFWAGHVRARCTAPPINGSKYKTLTAKDVPPRPANYSSRGGTSSVATVVPDVSTASLIDINDATVVEMPPVVAAIR</sequence>
<feature type="region of interest" description="Disordered" evidence="1">
    <location>
        <begin position="1"/>
        <end position="128"/>
    </location>
</feature>
<dbReference type="Proteomes" id="UP000807025">
    <property type="component" value="Unassembled WGS sequence"/>
</dbReference>
<evidence type="ECO:0000256" key="1">
    <source>
        <dbReference type="SAM" id="MobiDB-lite"/>
    </source>
</evidence>
<evidence type="ECO:0000313" key="3">
    <source>
        <dbReference type="Proteomes" id="UP000807025"/>
    </source>
</evidence>
<feature type="compositionally biased region" description="Basic and acidic residues" evidence="1">
    <location>
        <begin position="34"/>
        <end position="46"/>
    </location>
</feature>
<feature type="compositionally biased region" description="Acidic residues" evidence="1">
    <location>
        <begin position="87"/>
        <end position="110"/>
    </location>
</feature>
<dbReference type="OrthoDB" id="2801433at2759"/>
<dbReference type="EMBL" id="MU154814">
    <property type="protein sequence ID" value="KAF9487130.1"/>
    <property type="molecule type" value="Genomic_DNA"/>
</dbReference>
<accession>A0A9P5ZHA0</accession>
<name>A0A9P5ZHA0_PLEER</name>
<feature type="compositionally biased region" description="Polar residues" evidence="1">
    <location>
        <begin position="48"/>
        <end position="66"/>
    </location>
</feature>
<comment type="caution">
    <text evidence="2">The sequence shown here is derived from an EMBL/GenBank/DDBJ whole genome shotgun (WGS) entry which is preliminary data.</text>
</comment>
<evidence type="ECO:0000313" key="2">
    <source>
        <dbReference type="EMBL" id="KAF9487130.1"/>
    </source>
</evidence>
<feature type="compositionally biased region" description="Gly residues" evidence="1">
    <location>
        <begin position="7"/>
        <end position="19"/>
    </location>
</feature>
<organism evidence="2 3">
    <name type="scientific">Pleurotus eryngii</name>
    <name type="common">Boletus of the steppes</name>
    <dbReference type="NCBI Taxonomy" id="5323"/>
    <lineage>
        <taxon>Eukaryota</taxon>
        <taxon>Fungi</taxon>
        <taxon>Dikarya</taxon>
        <taxon>Basidiomycota</taxon>
        <taxon>Agaricomycotina</taxon>
        <taxon>Agaricomycetes</taxon>
        <taxon>Agaricomycetidae</taxon>
        <taxon>Agaricales</taxon>
        <taxon>Pleurotineae</taxon>
        <taxon>Pleurotaceae</taxon>
        <taxon>Pleurotus</taxon>
    </lineage>
</organism>
<protein>
    <submittedName>
        <fullName evidence="2">Uncharacterized protein</fullName>
    </submittedName>
</protein>
<dbReference type="AlphaFoldDB" id="A0A9P5ZHA0"/>